<feature type="transmembrane region" description="Helical" evidence="10">
    <location>
        <begin position="81"/>
        <end position="99"/>
    </location>
</feature>
<evidence type="ECO:0000256" key="9">
    <source>
        <dbReference type="ARBA" id="ARBA00023284"/>
    </source>
</evidence>
<dbReference type="InterPro" id="IPR012932">
    <property type="entry name" value="VKOR"/>
</dbReference>
<dbReference type="SMART" id="SM00756">
    <property type="entry name" value="VKc"/>
    <property type="match status" value="1"/>
</dbReference>
<dbReference type="AlphaFoldDB" id="A0A6J6TUD6"/>
<dbReference type="GO" id="GO:0016491">
    <property type="term" value="F:oxidoreductase activity"/>
    <property type="evidence" value="ECO:0007669"/>
    <property type="project" value="UniProtKB-KW"/>
</dbReference>
<feature type="transmembrane region" description="Helical" evidence="10">
    <location>
        <begin position="105"/>
        <end position="126"/>
    </location>
</feature>
<dbReference type="EMBL" id="CAEZYW010000197">
    <property type="protein sequence ID" value="CAB4749839.1"/>
    <property type="molecule type" value="Genomic_DNA"/>
</dbReference>
<evidence type="ECO:0000256" key="7">
    <source>
        <dbReference type="ARBA" id="ARBA00023136"/>
    </source>
</evidence>
<keyword evidence="3 10" id="KW-0812">Transmembrane</keyword>
<feature type="transmembrane region" description="Helical" evidence="10">
    <location>
        <begin position="179"/>
        <end position="198"/>
    </location>
</feature>
<name>A0A6J6TUD6_9ZZZZ</name>
<evidence type="ECO:0000256" key="1">
    <source>
        <dbReference type="ARBA" id="ARBA00004141"/>
    </source>
</evidence>
<evidence type="ECO:0000256" key="10">
    <source>
        <dbReference type="SAM" id="Phobius"/>
    </source>
</evidence>
<evidence type="ECO:0000256" key="8">
    <source>
        <dbReference type="ARBA" id="ARBA00023157"/>
    </source>
</evidence>
<dbReference type="GO" id="GO:0016020">
    <property type="term" value="C:membrane"/>
    <property type="evidence" value="ECO:0007669"/>
    <property type="project" value="UniProtKB-SubCell"/>
</dbReference>
<feature type="transmembrane region" description="Helical" evidence="10">
    <location>
        <begin position="133"/>
        <end position="154"/>
    </location>
</feature>
<evidence type="ECO:0000256" key="5">
    <source>
        <dbReference type="ARBA" id="ARBA00022989"/>
    </source>
</evidence>
<dbReference type="Gene3D" id="1.20.1440.130">
    <property type="entry name" value="VKOR domain"/>
    <property type="match status" value="1"/>
</dbReference>
<protein>
    <submittedName>
        <fullName evidence="12">Unannotated protein</fullName>
    </submittedName>
</protein>
<keyword evidence="8" id="KW-1015">Disulfide bond</keyword>
<keyword evidence="4" id="KW-0874">Quinone</keyword>
<dbReference type="GO" id="GO:0048038">
    <property type="term" value="F:quinone binding"/>
    <property type="evidence" value="ECO:0007669"/>
    <property type="project" value="UniProtKB-KW"/>
</dbReference>
<evidence type="ECO:0000256" key="6">
    <source>
        <dbReference type="ARBA" id="ARBA00023002"/>
    </source>
</evidence>
<evidence type="ECO:0000259" key="11">
    <source>
        <dbReference type="SMART" id="SM00756"/>
    </source>
</evidence>
<feature type="domain" description="Vitamin K epoxide reductase" evidence="11">
    <location>
        <begin position="17"/>
        <end position="158"/>
    </location>
</feature>
<dbReference type="Pfam" id="PF07884">
    <property type="entry name" value="VKOR"/>
    <property type="match status" value="1"/>
</dbReference>
<keyword evidence="9" id="KW-0676">Redox-active center</keyword>
<feature type="transmembrane region" description="Helical" evidence="10">
    <location>
        <begin position="20"/>
        <end position="40"/>
    </location>
</feature>
<comment type="subcellular location">
    <subcellularLocation>
        <location evidence="1">Membrane</location>
        <topology evidence="1">Multi-pass membrane protein</topology>
    </subcellularLocation>
</comment>
<evidence type="ECO:0000256" key="2">
    <source>
        <dbReference type="ARBA" id="ARBA00006214"/>
    </source>
</evidence>
<proteinExistence type="inferred from homology"/>
<accession>A0A6J6TUD6</accession>
<gene>
    <name evidence="12" type="ORF">UFOPK2786_01229</name>
</gene>
<keyword evidence="5 10" id="KW-1133">Transmembrane helix</keyword>
<evidence type="ECO:0000256" key="4">
    <source>
        <dbReference type="ARBA" id="ARBA00022719"/>
    </source>
</evidence>
<dbReference type="CDD" id="cd12922">
    <property type="entry name" value="VKOR_5"/>
    <property type="match status" value="1"/>
</dbReference>
<keyword evidence="6" id="KW-0560">Oxidoreductase</keyword>
<dbReference type="InterPro" id="IPR041714">
    <property type="entry name" value="VKOR_Actinobacteria"/>
</dbReference>
<sequence>MTTTSGGSPADTEATWYRTTPWVLIIGGVVGWLASFELTLDKIRVLADPDYSPSCDINPVVSCGSVIVTEQASVFGFPNPIMGLGGFAIVLTLGVLLAAKTSIPSWVWLGLNVGALGGLALVVWLVTQSLYSIGALCPWCMVVWVVTIAIFWVVTAENSSAARFSRGPTPGVVADTVAALRWVIIGASYALILGLIFVRWMDFWLGN</sequence>
<reference evidence="12" key="1">
    <citation type="submission" date="2020-05" db="EMBL/GenBank/DDBJ databases">
        <authorList>
            <person name="Chiriac C."/>
            <person name="Salcher M."/>
            <person name="Ghai R."/>
            <person name="Kavagutti S V."/>
        </authorList>
    </citation>
    <scope>NUCLEOTIDE SEQUENCE</scope>
</reference>
<comment type="similarity">
    <text evidence="2">Belongs to the VKOR family.</text>
</comment>
<evidence type="ECO:0000256" key="3">
    <source>
        <dbReference type="ARBA" id="ARBA00022692"/>
    </source>
</evidence>
<keyword evidence="7 10" id="KW-0472">Membrane</keyword>
<organism evidence="12">
    <name type="scientific">freshwater metagenome</name>
    <dbReference type="NCBI Taxonomy" id="449393"/>
    <lineage>
        <taxon>unclassified sequences</taxon>
        <taxon>metagenomes</taxon>
        <taxon>ecological metagenomes</taxon>
    </lineage>
</organism>
<dbReference type="InterPro" id="IPR038354">
    <property type="entry name" value="VKOR_sf"/>
</dbReference>
<evidence type="ECO:0000313" key="12">
    <source>
        <dbReference type="EMBL" id="CAB4749839.1"/>
    </source>
</evidence>